<sequence length="149" mass="17103">MKQKDKTISADDRTLARHSLKVLRRIAKVHKEQSKPLELKVTDDGSELQIPLSAIDDLEKLLKNLSQGNSIEVLSEDQMLTSQEAADYLNVSRPFVVKLMESGKIPFSKVGRHRRVRFSDLKKYEAQQQKIADQKLKELTQQAQDLNLY</sequence>
<proteinExistence type="predicted"/>
<dbReference type="NCBIfam" id="TIGR01764">
    <property type="entry name" value="excise"/>
    <property type="match status" value="1"/>
</dbReference>
<evidence type="ECO:0000313" key="3">
    <source>
        <dbReference type="Proteomes" id="UP000673975"/>
    </source>
</evidence>
<dbReference type="EMBL" id="JAFIDN010000007">
    <property type="protein sequence ID" value="MBP3192910.1"/>
    <property type="molecule type" value="Genomic_DNA"/>
</dbReference>
<organism evidence="2 3">
    <name type="scientific">Natronogracilivirga saccharolytica</name>
    <dbReference type="NCBI Taxonomy" id="2812953"/>
    <lineage>
        <taxon>Bacteria</taxon>
        <taxon>Pseudomonadati</taxon>
        <taxon>Balneolota</taxon>
        <taxon>Balneolia</taxon>
        <taxon>Balneolales</taxon>
        <taxon>Cyclonatronaceae</taxon>
        <taxon>Natronogracilivirga</taxon>
    </lineage>
</organism>
<reference evidence="2" key="1">
    <citation type="submission" date="2021-02" db="EMBL/GenBank/DDBJ databases">
        <title>Natronogracilivirga saccharolytica gen. nov. sp. nov. a new anaerobic, haloalkiliphilic carbohydrate-fermenting bacterium from soda lake and proposing of Cyclonatronumiaceae fam. nov. in the phylum Balneolaeota.</title>
        <authorList>
            <person name="Zhilina T.N."/>
            <person name="Sorokin D.Y."/>
            <person name="Zavarzina D.G."/>
            <person name="Toshchakov S.V."/>
            <person name="Kublanov I.V."/>
        </authorList>
    </citation>
    <scope>NUCLEOTIDE SEQUENCE</scope>
    <source>
        <strain evidence="2">Z-1702</strain>
    </source>
</reference>
<keyword evidence="3" id="KW-1185">Reference proteome</keyword>
<evidence type="ECO:0000313" key="2">
    <source>
        <dbReference type="EMBL" id="MBP3192910.1"/>
    </source>
</evidence>
<gene>
    <name evidence="2" type="ORF">NATSA_09570</name>
</gene>
<name>A0A8J7RJJ7_9BACT</name>
<protein>
    <submittedName>
        <fullName evidence="2">Helix-turn-helix domain-containing protein</fullName>
    </submittedName>
</protein>
<dbReference type="InterPro" id="IPR010093">
    <property type="entry name" value="SinI_DNA-bd"/>
</dbReference>
<dbReference type="InterPro" id="IPR009061">
    <property type="entry name" value="DNA-bd_dom_put_sf"/>
</dbReference>
<dbReference type="Proteomes" id="UP000673975">
    <property type="component" value="Unassembled WGS sequence"/>
</dbReference>
<evidence type="ECO:0000259" key="1">
    <source>
        <dbReference type="Pfam" id="PF12728"/>
    </source>
</evidence>
<dbReference type="GO" id="GO:0003677">
    <property type="term" value="F:DNA binding"/>
    <property type="evidence" value="ECO:0007669"/>
    <property type="project" value="InterPro"/>
</dbReference>
<feature type="domain" description="Helix-turn-helix" evidence="1">
    <location>
        <begin position="79"/>
        <end position="128"/>
    </location>
</feature>
<dbReference type="SUPFAM" id="SSF46955">
    <property type="entry name" value="Putative DNA-binding domain"/>
    <property type="match status" value="1"/>
</dbReference>
<dbReference type="InterPro" id="IPR041657">
    <property type="entry name" value="HTH_17"/>
</dbReference>
<dbReference type="Pfam" id="PF12728">
    <property type="entry name" value="HTH_17"/>
    <property type="match status" value="1"/>
</dbReference>
<dbReference type="RefSeq" id="WP_210512062.1">
    <property type="nucleotide sequence ID" value="NZ_JAFIDN010000007.1"/>
</dbReference>
<comment type="caution">
    <text evidence="2">The sequence shown here is derived from an EMBL/GenBank/DDBJ whole genome shotgun (WGS) entry which is preliminary data.</text>
</comment>
<accession>A0A8J7RJJ7</accession>
<dbReference type="AlphaFoldDB" id="A0A8J7RJJ7"/>